<keyword evidence="1" id="KW-0812">Transmembrane</keyword>
<dbReference type="Pfam" id="PF05305">
    <property type="entry name" value="DUF732"/>
    <property type="match status" value="1"/>
</dbReference>
<protein>
    <submittedName>
        <fullName evidence="3">DUF732 domain-containing protein</fullName>
    </submittedName>
</protein>
<name>A0AAJ1S234_9MYCO</name>
<organism evidence="3 4">
    <name type="scientific">Mycobacterium paragordonae</name>
    <dbReference type="NCBI Taxonomy" id="1389713"/>
    <lineage>
        <taxon>Bacteria</taxon>
        <taxon>Bacillati</taxon>
        <taxon>Actinomycetota</taxon>
        <taxon>Actinomycetes</taxon>
        <taxon>Mycobacteriales</taxon>
        <taxon>Mycobacteriaceae</taxon>
        <taxon>Mycobacterium</taxon>
    </lineage>
</organism>
<keyword evidence="1" id="KW-0472">Membrane</keyword>
<comment type="caution">
    <text evidence="3">The sequence shown here is derived from an EMBL/GenBank/DDBJ whole genome shotgun (WGS) entry which is preliminary data.</text>
</comment>
<evidence type="ECO:0000313" key="4">
    <source>
        <dbReference type="Proteomes" id="UP001229081"/>
    </source>
</evidence>
<feature type="transmembrane region" description="Helical" evidence="1">
    <location>
        <begin position="58"/>
        <end position="80"/>
    </location>
</feature>
<evidence type="ECO:0000313" key="3">
    <source>
        <dbReference type="EMBL" id="MDP7733434.1"/>
    </source>
</evidence>
<feature type="domain" description="DUF732" evidence="2">
    <location>
        <begin position="81"/>
        <end position="150"/>
    </location>
</feature>
<dbReference type="RefSeq" id="WP_306254419.1">
    <property type="nucleotide sequence ID" value="NZ_JAUFSA010000001.1"/>
</dbReference>
<evidence type="ECO:0000256" key="1">
    <source>
        <dbReference type="SAM" id="Phobius"/>
    </source>
</evidence>
<accession>A0AAJ1S234</accession>
<dbReference type="Proteomes" id="UP001229081">
    <property type="component" value="Unassembled WGS sequence"/>
</dbReference>
<dbReference type="InterPro" id="IPR007969">
    <property type="entry name" value="DUF732"/>
</dbReference>
<proteinExistence type="predicted"/>
<reference evidence="3" key="1">
    <citation type="submission" date="2023-06" db="EMBL/GenBank/DDBJ databases">
        <title>Identification of two novel mycobacterium reveal diversities and complexities of Mycobacterium gordonae clade.</title>
        <authorList>
            <person name="Matsumoto Y."/>
            <person name="Nakamura S."/>
            <person name="Motooka D."/>
            <person name="Fukushima K."/>
        </authorList>
    </citation>
    <scope>NUCLEOTIDE SEQUENCE</scope>
    <source>
        <strain evidence="3">TY812</strain>
    </source>
</reference>
<dbReference type="AlphaFoldDB" id="A0AAJ1S234"/>
<keyword evidence="1" id="KW-1133">Transmembrane helix</keyword>
<evidence type="ECO:0000259" key="2">
    <source>
        <dbReference type="Pfam" id="PF05305"/>
    </source>
</evidence>
<dbReference type="EMBL" id="JAUFSA010000001">
    <property type="protein sequence ID" value="MDP7733434.1"/>
    <property type="molecule type" value="Genomic_DNA"/>
</dbReference>
<sequence length="150" mass="15972">MRTDRVGAPWASLADQPMVRLFAHFRSSPRASAARRTYFAGSKHPSQKEASVMSLRGLRLLVIPAIVATGFSLSSGIALADDDAYLAQMSKLGFTGDKDTMIALGHAICADRSMGETPDQLAKVVQTKFTNATYQDATAAVSAAESAYCP</sequence>
<gene>
    <name evidence="3" type="ORF">QXL92_01500</name>
</gene>